<proteinExistence type="predicted"/>
<dbReference type="EMBL" id="VSSQ01057447">
    <property type="protein sequence ID" value="MPN11251.1"/>
    <property type="molecule type" value="Genomic_DNA"/>
</dbReference>
<dbReference type="AlphaFoldDB" id="A0A645FAB5"/>
<evidence type="ECO:0000313" key="1">
    <source>
        <dbReference type="EMBL" id="MPN11251.1"/>
    </source>
</evidence>
<comment type="caution">
    <text evidence="1">The sequence shown here is derived from an EMBL/GenBank/DDBJ whole genome shotgun (WGS) entry which is preliminary data.</text>
</comment>
<reference evidence="1" key="1">
    <citation type="submission" date="2019-08" db="EMBL/GenBank/DDBJ databases">
        <authorList>
            <person name="Kucharzyk K."/>
            <person name="Murdoch R.W."/>
            <person name="Higgins S."/>
            <person name="Loffler F."/>
        </authorList>
    </citation>
    <scope>NUCLEOTIDE SEQUENCE</scope>
</reference>
<organism evidence="1">
    <name type="scientific">bioreactor metagenome</name>
    <dbReference type="NCBI Taxonomy" id="1076179"/>
    <lineage>
        <taxon>unclassified sequences</taxon>
        <taxon>metagenomes</taxon>
        <taxon>ecological metagenomes</taxon>
    </lineage>
</organism>
<name>A0A645FAB5_9ZZZZ</name>
<sequence>MFVAARFFHAVRHADGRAHAYAGIHRVERRQRSECIAADVGAYGELKLVEHMIESAVRAAGAEHRRTIRHLMGFQRLDFFT</sequence>
<gene>
    <name evidence="1" type="ORF">SDC9_158552</name>
</gene>
<accession>A0A645FAB5</accession>
<protein>
    <submittedName>
        <fullName evidence="1">Uncharacterized protein</fullName>
    </submittedName>
</protein>